<dbReference type="EMBL" id="CP013652">
    <property type="protein sequence ID" value="ALS23136.1"/>
    <property type="molecule type" value="Genomic_DNA"/>
</dbReference>
<evidence type="ECO:0000313" key="1">
    <source>
        <dbReference type="EMBL" id="ALS23136.1"/>
    </source>
</evidence>
<dbReference type="STRING" id="162209.IJ22_27630"/>
<organism evidence="1 2">
    <name type="scientific">Paenibacillus naphthalenovorans</name>
    <dbReference type="NCBI Taxonomy" id="162209"/>
    <lineage>
        <taxon>Bacteria</taxon>
        <taxon>Bacillati</taxon>
        <taxon>Bacillota</taxon>
        <taxon>Bacilli</taxon>
        <taxon>Bacillales</taxon>
        <taxon>Paenibacillaceae</taxon>
        <taxon>Paenibacillus</taxon>
    </lineage>
</organism>
<dbReference type="Proteomes" id="UP000061660">
    <property type="component" value="Chromosome"/>
</dbReference>
<dbReference type="InterPro" id="IPR007362">
    <property type="entry name" value="DUF429"/>
</dbReference>
<dbReference type="AlphaFoldDB" id="A0A0U2M5M1"/>
<dbReference type="PATRIC" id="fig|162209.4.peg.2943"/>
<dbReference type="RefSeq" id="WP_062409186.1">
    <property type="nucleotide sequence ID" value="NZ_BJCS01000004.1"/>
</dbReference>
<gene>
    <name evidence="1" type="ORF">IJ22_27630</name>
</gene>
<sequence>MKGGSFAGIDGCPAGWLTVELTIDGSWTAGVFEDLESLWAAYRQAALLLIDMPIGLADGSEPRRCDVLARQLLKPGRASSIFPAPVREVLSATDYAQANALQRRLSGRGLSRQTWALVPKIRTLDRLLRQDEAARLTFRESHPELCLAQLFGGPMHSGKKSQAGFDERMAHLRGVYAQADEVVEELMLRYPRKAVARDDIVDALVLAVTAWLSEGRPRQLPEGGDGDRLGIQRIIAYYCFLKEERLEKHNAESLGKLDG</sequence>
<dbReference type="KEGG" id="pnp:IJ22_27630"/>
<proteinExistence type="predicted"/>
<name>A0A0U2M5M1_9BACL</name>
<evidence type="ECO:0000313" key="2">
    <source>
        <dbReference type="Proteomes" id="UP000061660"/>
    </source>
</evidence>
<reference evidence="2" key="1">
    <citation type="submission" date="2015-12" db="EMBL/GenBank/DDBJ databases">
        <title>Complete genome sequences of two moderately thermophilic Paenibacillus species.</title>
        <authorList>
            <person name="Butler R.III."/>
            <person name="Wang J."/>
            <person name="Stark B.C."/>
            <person name="Pombert J.-F."/>
        </authorList>
    </citation>
    <scope>NUCLEOTIDE SEQUENCE [LARGE SCALE GENOMIC DNA]</scope>
    <source>
        <strain evidence="2">32O-Y</strain>
    </source>
</reference>
<protein>
    <submittedName>
        <fullName evidence="1">Uncharacterized protein</fullName>
    </submittedName>
</protein>
<dbReference type="OrthoDB" id="9811476at2"/>
<dbReference type="Pfam" id="PF04250">
    <property type="entry name" value="DUF429"/>
    <property type="match status" value="1"/>
</dbReference>
<keyword evidence="2" id="KW-1185">Reference proteome</keyword>
<reference evidence="1 2" key="2">
    <citation type="journal article" date="2016" name="Genome Announc.">
        <title>Complete Genome Sequences of Two Interactive Moderate Thermophiles, Paenibacillus napthalenovorans 32O-Y and Paenibacillus sp. 32O-W.</title>
        <authorList>
            <person name="Butler R.R.III."/>
            <person name="Wang J."/>
            <person name="Stark B.C."/>
            <person name="Pombert J.F."/>
        </authorList>
    </citation>
    <scope>NUCLEOTIDE SEQUENCE [LARGE SCALE GENOMIC DNA]</scope>
    <source>
        <strain evidence="1 2">32O-Y</strain>
    </source>
</reference>
<accession>A0A0U2M5M1</accession>